<keyword evidence="9 11" id="KW-0012">Acyltransferase</keyword>
<dbReference type="GO" id="GO:0005886">
    <property type="term" value="C:plasma membrane"/>
    <property type="evidence" value="ECO:0007669"/>
    <property type="project" value="TreeGrafter"/>
</dbReference>
<evidence type="ECO:0000256" key="9">
    <source>
        <dbReference type="ARBA" id="ARBA00023315"/>
    </source>
</evidence>
<evidence type="ECO:0000256" key="2">
    <source>
        <dbReference type="ARBA" id="ARBA00005189"/>
    </source>
</evidence>
<dbReference type="InterPro" id="IPR009721">
    <property type="entry name" value="O-acyltransferase_WSD1_C"/>
</dbReference>
<evidence type="ECO:0000256" key="6">
    <source>
        <dbReference type="ARBA" id="ARBA00022679"/>
    </source>
</evidence>
<evidence type="ECO:0000256" key="5">
    <source>
        <dbReference type="ARBA" id="ARBA00022516"/>
    </source>
</evidence>
<dbReference type="Pfam" id="PF06974">
    <property type="entry name" value="WS_DGAT_C"/>
    <property type="match status" value="1"/>
</dbReference>
<gene>
    <name evidence="14" type="ORF">D4739_11385</name>
</gene>
<dbReference type="GO" id="GO:0004144">
    <property type="term" value="F:diacylglycerol O-acyltransferase activity"/>
    <property type="evidence" value="ECO:0007669"/>
    <property type="project" value="UniProtKB-EC"/>
</dbReference>
<evidence type="ECO:0000256" key="8">
    <source>
        <dbReference type="ARBA" id="ARBA00023098"/>
    </source>
</evidence>
<evidence type="ECO:0000256" key="1">
    <source>
        <dbReference type="ARBA" id="ARBA00004771"/>
    </source>
</evidence>
<evidence type="ECO:0000256" key="7">
    <source>
        <dbReference type="ARBA" id="ARBA00022798"/>
    </source>
</evidence>
<dbReference type="InterPro" id="IPR014292">
    <property type="entry name" value="Acyl_transf_WS/DGAT"/>
</dbReference>
<evidence type="ECO:0000256" key="11">
    <source>
        <dbReference type="RuleBase" id="RU361241"/>
    </source>
</evidence>
<dbReference type="Pfam" id="PF03007">
    <property type="entry name" value="WS_DGAT_cat"/>
    <property type="match status" value="1"/>
</dbReference>
<comment type="pathway">
    <text evidence="1 11">Glycerolipid metabolism; triacylglycerol biosynthesis.</text>
</comment>
<accession>A0A3A5HA80</accession>
<evidence type="ECO:0000313" key="15">
    <source>
        <dbReference type="Proteomes" id="UP000276542"/>
    </source>
</evidence>
<dbReference type="GO" id="GO:0019432">
    <property type="term" value="P:triglyceride biosynthetic process"/>
    <property type="evidence" value="ECO:0007669"/>
    <property type="project" value="UniProtKB-UniPathway"/>
</dbReference>
<dbReference type="SUPFAM" id="SSF52777">
    <property type="entry name" value="CoA-dependent acyltransferases"/>
    <property type="match status" value="1"/>
</dbReference>
<reference evidence="15" key="1">
    <citation type="submission" date="2018-09" db="EMBL/GenBank/DDBJ databases">
        <authorList>
            <person name="Zhu H."/>
        </authorList>
    </citation>
    <scope>NUCLEOTIDE SEQUENCE [LARGE SCALE GENOMIC DNA]</scope>
    <source>
        <strain evidence="15">K1W22B-1</strain>
    </source>
</reference>
<comment type="similarity">
    <text evidence="3 11">Belongs to the long-chain O-acyltransferase family.</text>
</comment>
<comment type="caution">
    <text evidence="14">The sequence shown here is derived from an EMBL/GenBank/DDBJ whole genome shotgun (WGS) entry which is preliminary data.</text>
</comment>
<feature type="domain" description="O-acyltransferase WSD1 C-terminal" evidence="13">
    <location>
        <begin position="301"/>
        <end position="446"/>
    </location>
</feature>
<keyword evidence="6 11" id="KW-0808">Transferase</keyword>
<evidence type="ECO:0000256" key="10">
    <source>
        <dbReference type="ARBA" id="ARBA00048109"/>
    </source>
</evidence>
<keyword evidence="8 11" id="KW-0443">Lipid metabolism</keyword>
<feature type="domain" description="O-acyltransferase WSD1-like N-terminal" evidence="12">
    <location>
        <begin position="8"/>
        <end position="260"/>
    </location>
</feature>
<dbReference type="OrthoDB" id="9810950at2"/>
<dbReference type="PANTHER" id="PTHR31650:SF1">
    <property type="entry name" value="WAX ESTER SYNTHASE_DIACYLGLYCEROL ACYLTRANSFERASE 4-RELATED"/>
    <property type="match status" value="1"/>
</dbReference>
<dbReference type="GO" id="GO:0051701">
    <property type="term" value="P:biological process involved in interaction with host"/>
    <property type="evidence" value="ECO:0007669"/>
    <property type="project" value="TreeGrafter"/>
</dbReference>
<dbReference type="GO" id="GO:0006071">
    <property type="term" value="P:glycerol metabolic process"/>
    <property type="evidence" value="ECO:0007669"/>
    <property type="project" value="UniProtKB-KW"/>
</dbReference>
<dbReference type="InterPro" id="IPR004255">
    <property type="entry name" value="O-acyltransferase_WSD1_N"/>
</dbReference>
<dbReference type="NCBIfam" id="TIGR02946">
    <property type="entry name" value="acyl_WS_DGAT"/>
    <property type="match status" value="1"/>
</dbReference>
<name>A0A3A5HA80_9ACTN</name>
<dbReference type="PANTHER" id="PTHR31650">
    <property type="entry name" value="O-ACYLTRANSFERASE (WSD1-LIKE) FAMILY PROTEIN"/>
    <property type="match status" value="1"/>
</dbReference>
<evidence type="ECO:0000259" key="12">
    <source>
        <dbReference type="Pfam" id="PF03007"/>
    </source>
</evidence>
<dbReference type="InterPro" id="IPR045034">
    <property type="entry name" value="O-acyltransferase_WSD1-like"/>
</dbReference>
<keyword evidence="7 11" id="KW-0319">Glycerol metabolism</keyword>
<dbReference type="UniPathway" id="UPA00282"/>
<dbReference type="EC" id="2.3.1.20" evidence="4 11"/>
<evidence type="ECO:0000259" key="13">
    <source>
        <dbReference type="Pfam" id="PF06974"/>
    </source>
</evidence>
<evidence type="ECO:0000256" key="4">
    <source>
        <dbReference type="ARBA" id="ARBA00013244"/>
    </source>
</evidence>
<dbReference type="EMBL" id="QYRP01000002">
    <property type="protein sequence ID" value="RJS46758.1"/>
    <property type="molecule type" value="Genomic_DNA"/>
</dbReference>
<comment type="catalytic activity">
    <reaction evidence="10 11">
        <text>an acyl-CoA + a 1,2-diacyl-sn-glycerol = a triacyl-sn-glycerol + CoA</text>
        <dbReference type="Rhea" id="RHEA:10868"/>
        <dbReference type="ChEBI" id="CHEBI:17815"/>
        <dbReference type="ChEBI" id="CHEBI:57287"/>
        <dbReference type="ChEBI" id="CHEBI:58342"/>
        <dbReference type="ChEBI" id="CHEBI:64615"/>
        <dbReference type="EC" id="2.3.1.20"/>
    </reaction>
</comment>
<organism evidence="14 15">
    <name type="scientific">Nocardioides cavernaquae</name>
    <dbReference type="NCBI Taxonomy" id="2321396"/>
    <lineage>
        <taxon>Bacteria</taxon>
        <taxon>Bacillati</taxon>
        <taxon>Actinomycetota</taxon>
        <taxon>Actinomycetes</taxon>
        <taxon>Propionibacteriales</taxon>
        <taxon>Nocardioidaceae</taxon>
        <taxon>Nocardioides</taxon>
    </lineage>
</organism>
<dbReference type="AlphaFoldDB" id="A0A3A5HA80"/>
<proteinExistence type="inferred from homology"/>
<protein>
    <recommendedName>
        <fullName evidence="4 11">Diacylglycerol O-acyltransferase</fullName>
        <ecNumber evidence="4 11">2.3.1.20</ecNumber>
    </recommendedName>
</protein>
<keyword evidence="15" id="KW-1185">Reference proteome</keyword>
<evidence type="ECO:0000313" key="14">
    <source>
        <dbReference type="EMBL" id="RJS46758.1"/>
    </source>
</evidence>
<dbReference type="GO" id="GO:0001666">
    <property type="term" value="P:response to hypoxia"/>
    <property type="evidence" value="ECO:0007669"/>
    <property type="project" value="TreeGrafter"/>
</dbReference>
<sequence length="461" mass="50160">MPKLGVNERLFLIVDGARMPQHIAALGTFTPPAGAGPGFVDALAEQFRATRTFAAPFNYMLHSRVLRRVAPSWRVLGDHEIDLDHHFRRHTLPAPGGEREFGELISALHTERLDWRRPLWECHLIDGLDDGRFALYFKGHHALMDGVGGVLRYTQMVTPDPHDTALRPLWTIGPRPRRARSGHKARASSLSTVSGLLAARRDMKRNARRPVDPATAAPYAAPGTAINSRLSEQRRIATQSFDLARIKAVARAAEVTVNDLFVTIVAGGLRSYLAEHGDLPTQPLTAGTPVNVRAPGDDSTGNAFSIVLVKMFTDIADPIERLRAVARSSTIAKDDIRSRTREVAAHYGTLIGGAFVVNQLTGLAGRRPPPYNVTVSCIPGPAEPFYLAGAQLEGIYPLACIYHGATLFVASCTISGTFSVGFVGCPDTVPHLQRLAVYTGEALTELETALETKEVRLDHDA</sequence>
<evidence type="ECO:0000256" key="3">
    <source>
        <dbReference type="ARBA" id="ARBA00009587"/>
    </source>
</evidence>
<dbReference type="RefSeq" id="WP_120060729.1">
    <property type="nucleotide sequence ID" value="NZ_QYRP01000002.1"/>
</dbReference>
<dbReference type="Proteomes" id="UP000276542">
    <property type="component" value="Unassembled WGS sequence"/>
</dbReference>
<dbReference type="GO" id="GO:0071731">
    <property type="term" value="P:response to nitric oxide"/>
    <property type="evidence" value="ECO:0007669"/>
    <property type="project" value="TreeGrafter"/>
</dbReference>
<keyword evidence="5 11" id="KW-0444">Lipid biosynthesis</keyword>
<comment type="pathway">
    <text evidence="2">Lipid metabolism.</text>
</comment>